<comment type="caution">
    <text evidence="1">The sequence shown here is derived from an EMBL/GenBank/DDBJ whole genome shotgun (WGS) entry which is preliminary data.</text>
</comment>
<organism evidence="1 2">
    <name type="scientific">Steccherinum ochraceum</name>
    <dbReference type="NCBI Taxonomy" id="92696"/>
    <lineage>
        <taxon>Eukaryota</taxon>
        <taxon>Fungi</taxon>
        <taxon>Dikarya</taxon>
        <taxon>Basidiomycota</taxon>
        <taxon>Agaricomycotina</taxon>
        <taxon>Agaricomycetes</taxon>
        <taxon>Polyporales</taxon>
        <taxon>Steccherinaceae</taxon>
        <taxon>Steccherinum</taxon>
    </lineage>
</organism>
<dbReference type="Proteomes" id="UP000292702">
    <property type="component" value="Unassembled WGS sequence"/>
</dbReference>
<name>A0A4R0RTQ3_9APHY</name>
<keyword evidence="2" id="KW-1185">Reference proteome</keyword>
<dbReference type="AlphaFoldDB" id="A0A4R0RTQ3"/>
<accession>A0A4R0RTQ3</accession>
<gene>
    <name evidence="1" type="ORF">EIP91_009221</name>
</gene>
<proteinExistence type="predicted"/>
<evidence type="ECO:0000313" key="1">
    <source>
        <dbReference type="EMBL" id="TCD68999.1"/>
    </source>
</evidence>
<protein>
    <submittedName>
        <fullName evidence="1">Uncharacterized protein</fullName>
    </submittedName>
</protein>
<reference evidence="1 2" key="1">
    <citation type="submission" date="2018-11" db="EMBL/GenBank/DDBJ databases">
        <title>Genome assembly of Steccherinum ochraceum LE-BIN_3174, the white-rot fungus of the Steccherinaceae family (The Residual Polyporoid clade, Polyporales, Basidiomycota).</title>
        <authorList>
            <person name="Fedorova T.V."/>
            <person name="Glazunova O.A."/>
            <person name="Landesman E.O."/>
            <person name="Moiseenko K.V."/>
            <person name="Psurtseva N.V."/>
            <person name="Savinova O.S."/>
            <person name="Shakhova N.V."/>
            <person name="Tyazhelova T.V."/>
            <person name="Vasina D.V."/>
        </authorList>
    </citation>
    <scope>NUCLEOTIDE SEQUENCE [LARGE SCALE GENOMIC DNA]</scope>
    <source>
        <strain evidence="1 2">LE-BIN_3174</strain>
    </source>
</reference>
<evidence type="ECO:0000313" key="2">
    <source>
        <dbReference type="Proteomes" id="UP000292702"/>
    </source>
</evidence>
<sequence length="195" mass="22088">MHPITGVLLGFDVSLRDIDPTHVMLSIVVEDSFLNHSSNIFPPSNISHVRVSLDLGSCTDDLSDILAHLFCTLRNIPLAFFALELDYPKASRSLIELCRHAVANTKAPTKLQHHDIMQVTLISMDLDACARQLLKISSALEYVFVNFKHKQQPDTAWQVSRPTDGIARLRRMKDWERAGVWQASPLSNEPEFQNW</sequence>
<dbReference type="EMBL" id="RWJN01000052">
    <property type="protein sequence ID" value="TCD68999.1"/>
    <property type="molecule type" value="Genomic_DNA"/>
</dbReference>